<feature type="domain" description="J" evidence="1">
    <location>
        <begin position="65"/>
        <end position="130"/>
    </location>
</feature>
<dbReference type="PANTHER" id="PTHR45432">
    <property type="entry name" value="CHAPERONE PROTEIN DNAJ 11, CHLOROPLASTIC-LIKE"/>
    <property type="match status" value="1"/>
</dbReference>
<name>A0A1D1YH29_9ARAE</name>
<dbReference type="GO" id="GO:0005783">
    <property type="term" value="C:endoplasmic reticulum"/>
    <property type="evidence" value="ECO:0007669"/>
    <property type="project" value="UniProtKB-ARBA"/>
</dbReference>
<dbReference type="CDD" id="cd06257">
    <property type="entry name" value="DnaJ"/>
    <property type="match status" value="1"/>
</dbReference>
<dbReference type="Pfam" id="PF00226">
    <property type="entry name" value="DnaJ"/>
    <property type="match status" value="1"/>
</dbReference>
<dbReference type="AlphaFoldDB" id="A0A1D1YH29"/>
<dbReference type="SMART" id="SM00271">
    <property type="entry name" value="DnaJ"/>
    <property type="match status" value="1"/>
</dbReference>
<proteinExistence type="predicted"/>
<dbReference type="Gene3D" id="1.10.287.110">
    <property type="entry name" value="DnaJ domain"/>
    <property type="match status" value="1"/>
</dbReference>
<dbReference type="SUPFAM" id="SSF46565">
    <property type="entry name" value="Chaperone J-domain"/>
    <property type="match status" value="1"/>
</dbReference>
<dbReference type="PANTHER" id="PTHR45432:SF2">
    <property type="entry name" value="CHAPERONE PROTEIN DNAJ 11, CHLOROPLASTIC"/>
    <property type="match status" value="1"/>
</dbReference>
<protein>
    <submittedName>
        <fullName evidence="2">Chaperone protein DnaJ</fullName>
    </submittedName>
</protein>
<gene>
    <name evidence="2" type="primary">dnaJ_66</name>
    <name evidence="2" type="ORF">g.6112</name>
</gene>
<accession>A0A1D1YH29</accession>
<dbReference type="InterPro" id="IPR001623">
    <property type="entry name" value="DnaJ_domain"/>
</dbReference>
<reference evidence="2" key="1">
    <citation type="submission" date="2015-07" db="EMBL/GenBank/DDBJ databases">
        <title>Transcriptome Assembly of Anthurium amnicola.</title>
        <authorList>
            <person name="Suzuki J."/>
        </authorList>
    </citation>
    <scope>NUCLEOTIDE SEQUENCE</scope>
</reference>
<dbReference type="PROSITE" id="PS00636">
    <property type="entry name" value="DNAJ_1"/>
    <property type="match status" value="1"/>
</dbReference>
<sequence length="152" mass="16332">SIRGKKKIAASDSASVQMTGTLTLAAFPAPRFRSAAAAVSTARSRRPMRTLAVAAVGAPAAASRSHYEVLRVKETASPAEIKAAYRALAKRFHPDAASPAAAAGEDFIEIHRAYATLSDASARAQYDLSVGRVRLHGKAWPRIQRWDTDQCW</sequence>
<dbReference type="PRINTS" id="PR00625">
    <property type="entry name" value="JDOMAIN"/>
</dbReference>
<dbReference type="EMBL" id="GDJX01014015">
    <property type="protein sequence ID" value="JAT53921.1"/>
    <property type="molecule type" value="Transcribed_RNA"/>
</dbReference>
<dbReference type="InterPro" id="IPR018253">
    <property type="entry name" value="DnaJ_domain_CS"/>
</dbReference>
<dbReference type="PROSITE" id="PS50076">
    <property type="entry name" value="DNAJ_2"/>
    <property type="match status" value="1"/>
</dbReference>
<organism evidence="2">
    <name type="scientific">Anthurium amnicola</name>
    <dbReference type="NCBI Taxonomy" id="1678845"/>
    <lineage>
        <taxon>Eukaryota</taxon>
        <taxon>Viridiplantae</taxon>
        <taxon>Streptophyta</taxon>
        <taxon>Embryophyta</taxon>
        <taxon>Tracheophyta</taxon>
        <taxon>Spermatophyta</taxon>
        <taxon>Magnoliopsida</taxon>
        <taxon>Liliopsida</taxon>
        <taxon>Araceae</taxon>
        <taxon>Pothoideae</taxon>
        <taxon>Potheae</taxon>
        <taxon>Anthurium</taxon>
    </lineage>
</organism>
<evidence type="ECO:0000313" key="2">
    <source>
        <dbReference type="EMBL" id="JAT53921.1"/>
    </source>
</evidence>
<dbReference type="InterPro" id="IPR036869">
    <property type="entry name" value="J_dom_sf"/>
</dbReference>
<feature type="non-terminal residue" evidence="2">
    <location>
        <position position="1"/>
    </location>
</feature>
<evidence type="ECO:0000259" key="1">
    <source>
        <dbReference type="PROSITE" id="PS50076"/>
    </source>
</evidence>